<evidence type="ECO:0000259" key="8">
    <source>
        <dbReference type="Pfam" id="PF00082"/>
    </source>
</evidence>
<dbReference type="CDD" id="cd07493">
    <property type="entry name" value="Peptidases_S8_9"/>
    <property type="match status" value="1"/>
</dbReference>
<evidence type="ECO:0000256" key="6">
    <source>
        <dbReference type="PROSITE-ProRule" id="PRU01240"/>
    </source>
</evidence>
<evidence type="ECO:0000259" key="9">
    <source>
        <dbReference type="Pfam" id="PF18962"/>
    </source>
</evidence>
<evidence type="ECO:0000313" key="10">
    <source>
        <dbReference type="EMBL" id="MEF3078638.1"/>
    </source>
</evidence>
<dbReference type="SUPFAM" id="SSF52743">
    <property type="entry name" value="Subtilisin-like"/>
    <property type="match status" value="1"/>
</dbReference>
<organism evidence="10 11">
    <name type="scientific">Winogradskyella poriferorum</name>
    <dbReference type="NCBI Taxonomy" id="307627"/>
    <lineage>
        <taxon>Bacteria</taxon>
        <taxon>Pseudomonadati</taxon>
        <taxon>Bacteroidota</taxon>
        <taxon>Flavobacteriia</taxon>
        <taxon>Flavobacteriales</taxon>
        <taxon>Flavobacteriaceae</taxon>
        <taxon>Winogradskyella</taxon>
    </lineage>
</organism>
<keyword evidence="11" id="KW-1185">Reference proteome</keyword>
<evidence type="ECO:0000256" key="3">
    <source>
        <dbReference type="ARBA" id="ARBA00022729"/>
    </source>
</evidence>
<feature type="active site" description="Charge relay system" evidence="6">
    <location>
        <position position="217"/>
    </location>
</feature>
<dbReference type="PROSITE" id="PS00136">
    <property type="entry name" value="SUBTILASE_ASP"/>
    <property type="match status" value="1"/>
</dbReference>
<dbReference type="PANTHER" id="PTHR43806">
    <property type="entry name" value="PEPTIDASE S8"/>
    <property type="match status" value="1"/>
</dbReference>
<dbReference type="InterPro" id="IPR026444">
    <property type="entry name" value="Secre_tail"/>
</dbReference>
<comment type="similarity">
    <text evidence="1 6">Belongs to the peptidase S8 family.</text>
</comment>
<evidence type="ECO:0000256" key="2">
    <source>
        <dbReference type="ARBA" id="ARBA00022670"/>
    </source>
</evidence>
<dbReference type="PRINTS" id="PR00723">
    <property type="entry name" value="SUBTILISIN"/>
</dbReference>
<name>A0ABU7W560_9FLAO</name>
<evidence type="ECO:0000256" key="4">
    <source>
        <dbReference type="ARBA" id="ARBA00022801"/>
    </source>
</evidence>
<accession>A0ABU7W560</accession>
<dbReference type="Proteomes" id="UP001356704">
    <property type="component" value="Unassembled WGS sequence"/>
</dbReference>
<proteinExistence type="inferred from homology"/>
<dbReference type="RefSeq" id="WP_331809420.1">
    <property type="nucleotide sequence ID" value="NZ_JAZHOU010000002.1"/>
</dbReference>
<feature type="domain" description="Secretion system C-terminal sorting" evidence="9">
    <location>
        <begin position="464"/>
        <end position="534"/>
    </location>
</feature>
<dbReference type="InterPro" id="IPR017317">
    <property type="entry name" value="Pept_S8_subtilisin_bacteroid-2"/>
</dbReference>
<gene>
    <name evidence="10" type="ORF">V1468_06465</name>
</gene>
<keyword evidence="4 6" id="KW-0378">Hydrolase</keyword>
<dbReference type="InterPro" id="IPR000209">
    <property type="entry name" value="Peptidase_S8/S53_dom"/>
</dbReference>
<feature type="active site" description="Charge relay system" evidence="6">
    <location>
        <position position="175"/>
    </location>
</feature>
<dbReference type="PROSITE" id="PS51892">
    <property type="entry name" value="SUBTILASE"/>
    <property type="match status" value="1"/>
</dbReference>
<keyword evidence="2 6" id="KW-0645">Protease</keyword>
<dbReference type="Gene3D" id="3.40.50.200">
    <property type="entry name" value="Peptidase S8/S53 domain"/>
    <property type="match status" value="1"/>
</dbReference>
<comment type="caution">
    <text evidence="10">The sequence shown here is derived from an EMBL/GenBank/DDBJ whole genome shotgun (WGS) entry which is preliminary data.</text>
</comment>
<dbReference type="PIRSF" id="PIRSF037903">
    <property type="entry name" value="Subtilisin_rel_GFO_2223"/>
    <property type="match status" value="1"/>
</dbReference>
<feature type="active site" description="Charge relay system" evidence="6">
    <location>
        <position position="396"/>
    </location>
</feature>
<evidence type="ECO:0000256" key="1">
    <source>
        <dbReference type="ARBA" id="ARBA00011073"/>
    </source>
</evidence>
<dbReference type="InterPro" id="IPR023827">
    <property type="entry name" value="Peptidase_S8_Asp-AS"/>
</dbReference>
<protein>
    <submittedName>
        <fullName evidence="10">S8 family serine peptidase</fullName>
    </submittedName>
</protein>
<dbReference type="NCBIfam" id="TIGR04183">
    <property type="entry name" value="Por_Secre_tail"/>
    <property type="match status" value="1"/>
</dbReference>
<dbReference type="EMBL" id="JAZHOU010000002">
    <property type="protein sequence ID" value="MEF3078638.1"/>
    <property type="molecule type" value="Genomic_DNA"/>
</dbReference>
<dbReference type="InterPro" id="IPR036852">
    <property type="entry name" value="Peptidase_S8/S53_dom_sf"/>
</dbReference>
<feature type="signal peptide" evidence="7">
    <location>
        <begin position="1"/>
        <end position="19"/>
    </location>
</feature>
<dbReference type="Pfam" id="PF00082">
    <property type="entry name" value="Peptidase_S8"/>
    <property type="match status" value="1"/>
</dbReference>
<feature type="domain" description="Peptidase S8/S53" evidence="8">
    <location>
        <begin position="166"/>
        <end position="442"/>
    </location>
</feature>
<evidence type="ECO:0000256" key="5">
    <source>
        <dbReference type="ARBA" id="ARBA00022825"/>
    </source>
</evidence>
<evidence type="ECO:0000256" key="7">
    <source>
        <dbReference type="SAM" id="SignalP"/>
    </source>
</evidence>
<keyword evidence="5 6" id="KW-0720">Serine protease</keyword>
<evidence type="ECO:0000313" key="11">
    <source>
        <dbReference type="Proteomes" id="UP001356704"/>
    </source>
</evidence>
<dbReference type="InterPro" id="IPR015500">
    <property type="entry name" value="Peptidase_S8_subtilisin-rel"/>
</dbReference>
<dbReference type="InterPro" id="IPR050131">
    <property type="entry name" value="Peptidase_S8_subtilisin-like"/>
</dbReference>
<feature type="chain" id="PRO_5046434349" evidence="7">
    <location>
        <begin position="20"/>
        <end position="536"/>
    </location>
</feature>
<keyword evidence="3 7" id="KW-0732">Signal</keyword>
<reference evidence="10 11" key="1">
    <citation type="submission" date="2024-02" db="EMBL/GenBank/DDBJ databases">
        <title>Winogradskyella poriferorum JCM 12885.</title>
        <authorList>
            <person name="Zhang D.-F."/>
            <person name="Fu Z.-Y."/>
        </authorList>
    </citation>
    <scope>NUCLEOTIDE SEQUENCE [LARGE SCALE GENOMIC DNA]</scope>
    <source>
        <strain evidence="10 11">JCM 12885</strain>
    </source>
</reference>
<sequence length="536" mass="58015">MNRTLPLLLLFLITIKSYAQEDAWVYLTDKPNEATALANPISILTQKALDRKQNHGIAIDARDVPVHEPYITALKSQTGITVMAKSKWFNAVHVRGTETDISALLNLSFVDNIDFADNGLDLGSRSAAHQDKLNIEDESIVFTYGDTQNQVEMINVDDLHLADYTGEGITVAVLDAGFPNVNTMSAFQRLRDNGDLLDGYDFVNRTDAVYDNVASSHGTRVLSTMAAFVQDEFVGTAPDASYYLFITEDATGENPVEESYWVEAAERADSLGVDLINTSLGYTEYDNPNYNYTPADMNGQTAFITKGATIAGEKGILVVVSAGNSGATTWQTISAPADSPDVLAVGAVDANGDYVAFSSQGSAAQVGYQKPDVVARGGAAYVVSENDVITQNNGTSLSGPILCGGIASLWQAVPELSPTEVMDYVRQSASQYTMPDDFLGYGIPDLALARTLGVEEEAFNSFSVYPNPVKDELKFNIPVETNNLNITIYTSLGQEVRTVKLGQNVSNINVANLSSGIYMMKVSTQHQSKTLKFIKE</sequence>
<dbReference type="PANTHER" id="PTHR43806:SF67">
    <property type="entry name" value="EGF-LIKE DOMAIN-CONTAINING PROTEIN"/>
    <property type="match status" value="1"/>
</dbReference>
<dbReference type="Pfam" id="PF18962">
    <property type="entry name" value="Por_Secre_tail"/>
    <property type="match status" value="1"/>
</dbReference>